<gene>
    <name evidence="2" type="ORF">ACFFJ2_04475</name>
</gene>
<protein>
    <recommendedName>
        <fullName evidence="4">Secreted protein</fullName>
    </recommendedName>
</protein>
<reference evidence="2 3" key="1">
    <citation type="submission" date="2024-09" db="EMBL/GenBank/DDBJ databases">
        <authorList>
            <person name="Sun Q."/>
            <person name="Mori K."/>
        </authorList>
    </citation>
    <scope>NUCLEOTIDE SEQUENCE [LARGE SCALE GENOMIC DNA]</scope>
    <source>
        <strain evidence="2 3">CCM 8543</strain>
    </source>
</reference>
<keyword evidence="3" id="KW-1185">Reference proteome</keyword>
<feature type="signal peptide" evidence="1">
    <location>
        <begin position="1"/>
        <end position="26"/>
    </location>
</feature>
<evidence type="ECO:0008006" key="4">
    <source>
        <dbReference type="Google" id="ProtNLM"/>
    </source>
</evidence>
<keyword evidence="1" id="KW-0732">Signal</keyword>
<dbReference type="RefSeq" id="WP_261520840.1">
    <property type="nucleotide sequence ID" value="NZ_JAODNW010000014.1"/>
</dbReference>
<evidence type="ECO:0000256" key="1">
    <source>
        <dbReference type="SAM" id="SignalP"/>
    </source>
</evidence>
<dbReference type="EMBL" id="JBHLXD010000005">
    <property type="protein sequence ID" value="MFC0207655.1"/>
    <property type="molecule type" value="Genomic_DNA"/>
</dbReference>
<comment type="caution">
    <text evidence="2">The sequence shown here is derived from an EMBL/GenBank/DDBJ whole genome shotgun (WGS) entry which is preliminary data.</text>
</comment>
<feature type="chain" id="PRO_5046005039" description="Secreted protein" evidence="1">
    <location>
        <begin position="27"/>
        <end position="145"/>
    </location>
</feature>
<evidence type="ECO:0000313" key="2">
    <source>
        <dbReference type="EMBL" id="MFC0207655.1"/>
    </source>
</evidence>
<organism evidence="2 3">
    <name type="scientific">Chelativorans intermedius</name>
    <dbReference type="NCBI Taxonomy" id="515947"/>
    <lineage>
        <taxon>Bacteria</taxon>
        <taxon>Pseudomonadati</taxon>
        <taxon>Pseudomonadota</taxon>
        <taxon>Alphaproteobacteria</taxon>
        <taxon>Hyphomicrobiales</taxon>
        <taxon>Phyllobacteriaceae</taxon>
        <taxon>Chelativorans</taxon>
    </lineage>
</organism>
<name>A0ABV6D4S6_9HYPH</name>
<proteinExistence type="predicted"/>
<dbReference type="Proteomes" id="UP001589755">
    <property type="component" value="Unassembled WGS sequence"/>
</dbReference>
<evidence type="ECO:0000313" key="3">
    <source>
        <dbReference type="Proteomes" id="UP001589755"/>
    </source>
</evidence>
<sequence length="145" mass="15784">MARPSAFLAGLAVSIAAMAPLSPAGAADMPGTYGMDDAICGHPNVRGAIAHRFRHQVAHVPHLPDVAIADFQGVRQTRYEPAGPRSPIERRYCAATVRLSDGQDRQIWYLIEYGQGFAGLGDNVEFCVSGFDRWNVYNSACHVLR</sequence>
<accession>A0ABV6D4S6</accession>